<dbReference type="AlphaFoldDB" id="A0A0C7N8D2"/>
<dbReference type="Proteomes" id="UP000054304">
    <property type="component" value="Unassembled WGS sequence"/>
</dbReference>
<gene>
    <name evidence="1" type="ORF">LALA0_S03e08262g</name>
</gene>
<dbReference type="HOGENOM" id="CLU_122928_0_0_1"/>
<protein>
    <submittedName>
        <fullName evidence="1">LALA0S03e08262g1_1</fullName>
    </submittedName>
</protein>
<evidence type="ECO:0000313" key="2">
    <source>
        <dbReference type="Proteomes" id="UP000054304"/>
    </source>
</evidence>
<dbReference type="OrthoDB" id="4067025at2759"/>
<proteinExistence type="predicted"/>
<evidence type="ECO:0000313" key="1">
    <source>
        <dbReference type="EMBL" id="CEP61675.1"/>
    </source>
</evidence>
<accession>A0A0C7N8D2</accession>
<reference evidence="1 2" key="1">
    <citation type="submission" date="2014-12" db="EMBL/GenBank/DDBJ databases">
        <authorList>
            <person name="Neuveglise Cecile"/>
        </authorList>
    </citation>
    <scope>NUCLEOTIDE SEQUENCE [LARGE SCALE GENOMIC DNA]</scope>
    <source>
        <strain evidence="1 2">CBS 12615</strain>
    </source>
</reference>
<organism evidence="1 2">
    <name type="scientific">Lachancea lanzarotensis</name>
    <dbReference type="NCBI Taxonomy" id="1245769"/>
    <lineage>
        <taxon>Eukaryota</taxon>
        <taxon>Fungi</taxon>
        <taxon>Dikarya</taxon>
        <taxon>Ascomycota</taxon>
        <taxon>Saccharomycotina</taxon>
        <taxon>Saccharomycetes</taxon>
        <taxon>Saccharomycetales</taxon>
        <taxon>Saccharomycetaceae</taxon>
        <taxon>Lachancea</taxon>
    </lineage>
</organism>
<name>A0A0C7N8D2_9SACH</name>
<keyword evidence="2" id="KW-1185">Reference proteome</keyword>
<dbReference type="EMBL" id="LN736362">
    <property type="protein sequence ID" value="CEP61675.1"/>
    <property type="molecule type" value="Genomic_DNA"/>
</dbReference>
<sequence length="162" mass="18522">MSSNSNCASGGPFSLETIAAEWQANEHSKHEMRAEMMKLEVLQRLGEATGLVNAECKKSSTAADHAPIKRLNWDDLYEISANLMDTYTKEVDICLTELDNFYKKQYLWQEAAFTMDSHRGATRIGLAERWIASKETHLEYMRQELSSSARVIKRTLEDLSRK</sequence>
<dbReference type="GeneID" id="34685106"/>
<dbReference type="RefSeq" id="XP_022627909.1">
    <property type="nucleotide sequence ID" value="XM_022773435.1"/>
</dbReference>